<feature type="non-terminal residue" evidence="2">
    <location>
        <position position="49"/>
    </location>
</feature>
<name>A0A6J4JG19_9CHLR</name>
<organism evidence="2">
    <name type="scientific">uncultured Chloroflexia bacterium</name>
    <dbReference type="NCBI Taxonomy" id="1672391"/>
    <lineage>
        <taxon>Bacteria</taxon>
        <taxon>Bacillati</taxon>
        <taxon>Chloroflexota</taxon>
        <taxon>Chloroflexia</taxon>
        <taxon>environmental samples</taxon>
    </lineage>
</organism>
<feature type="non-terminal residue" evidence="2">
    <location>
        <position position="1"/>
    </location>
</feature>
<gene>
    <name evidence="2" type="ORF">AVDCRST_MAG93-2998</name>
</gene>
<reference evidence="2" key="1">
    <citation type="submission" date="2020-02" db="EMBL/GenBank/DDBJ databases">
        <authorList>
            <person name="Meier V. D."/>
        </authorList>
    </citation>
    <scope>NUCLEOTIDE SEQUENCE</scope>
    <source>
        <strain evidence="2">AVDCRST_MAG93</strain>
    </source>
</reference>
<proteinExistence type="predicted"/>
<feature type="compositionally biased region" description="Low complexity" evidence="1">
    <location>
        <begin position="1"/>
        <end position="22"/>
    </location>
</feature>
<dbReference type="EMBL" id="CADCTR010001029">
    <property type="protein sequence ID" value="CAA9277985.1"/>
    <property type="molecule type" value="Genomic_DNA"/>
</dbReference>
<dbReference type="AlphaFoldDB" id="A0A6J4JG19"/>
<evidence type="ECO:0000256" key="1">
    <source>
        <dbReference type="SAM" id="MobiDB-lite"/>
    </source>
</evidence>
<protein>
    <submittedName>
        <fullName evidence="2">Uncharacterized protein</fullName>
    </submittedName>
</protein>
<feature type="region of interest" description="Disordered" evidence="1">
    <location>
        <begin position="1"/>
        <end position="49"/>
    </location>
</feature>
<sequence length="49" mass="5536">AGDQQGPQAPQPQDQALLPSQQRLLGRQARRTHRLPRPLGHPPARRRKV</sequence>
<evidence type="ECO:0000313" key="2">
    <source>
        <dbReference type="EMBL" id="CAA9277985.1"/>
    </source>
</evidence>
<accession>A0A6J4JG19</accession>